<reference evidence="2 3" key="1">
    <citation type="submission" date="2024-09" db="EMBL/GenBank/DDBJ databases">
        <title>Genome sequencing and assembly of Phytophthora oleae, isolate VK10A, causative agent of rot of olive drupes.</title>
        <authorList>
            <person name="Conti Taguali S."/>
            <person name="Riolo M."/>
            <person name="La Spada F."/>
            <person name="Cacciola S.O."/>
            <person name="Dionisio G."/>
        </authorList>
    </citation>
    <scope>NUCLEOTIDE SEQUENCE [LARGE SCALE GENOMIC DNA]</scope>
    <source>
        <strain evidence="2 3">VK10A</strain>
    </source>
</reference>
<evidence type="ECO:0000313" key="3">
    <source>
        <dbReference type="Proteomes" id="UP001632037"/>
    </source>
</evidence>
<protein>
    <submittedName>
        <fullName evidence="2">Uncharacterized protein</fullName>
    </submittedName>
</protein>
<name>A0ABD3FS97_9STRA</name>
<dbReference type="AlphaFoldDB" id="A0ABD3FS97"/>
<gene>
    <name evidence="2" type="ORF">V7S43_007399</name>
</gene>
<keyword evidence="3" id="KW-1185">Reference proteome</keyword>
<evidence type="ECO:0000256" key="1">
    <source>
        <dbReference type="SAM" id="MobiDB-lite"/>
    </source>
</evidence>
<organism evidence="2 3">
    <name type="scientific">Phytophthora oleae</name>
    <dbReference type="NCBI Taxonomy" id="2107226"/>
    <lineage>
        <taxon>Eukaryota</taxon>
        <taxon>Sar</taxon>
        <taxon>Stramenopiles</taxon>
        <taxon>Oomycota</taxon>
        <taxon>Peronosporomycetes</taxon>
        <taxon>Peronosporales</taxon>
        <taxon>Peronosporaceae</taxon>
        <taxon>Phytophthora</taxon>
    </lineage>
</organism>
<proteinExistence type="predicted"/>
<feature type="compositionally biased region" description="Polar residues" evidence="1">
    <location>
        <begin position="300"/>
        <end position="316"/>
    </location>
</feature>
<sequence>MDLSRLLSSNQLEEKREIPEDSAIRPSELAIGAIPTASAAVPTKRKRRWRPSSKQIREKNQREADNSLMLNLTLDVNELKQQVHDCLVLKSIRETRLLVGREQFHARSLQSVDYFFQLFKHGYPRTLTTAEDRYLSELLDKNIHVGGGITGRPEFYEQWRRYKQLFSVRRISTFTARVITSDARGCLVECSGEFEGRVTAATLETVFPRALEDETLAAQVLHRRLVCPTKTLISFDSSGRLIDYDAFSDVFEAMSQLLDFDPLRVVRLMNGAGLSEGSLLPSVDDCVNEDREFDPDGDNQQEGGVSPADSTGSAKTSIDFILS</sequence>
<dbReference type="EMBL" id="JBIMZQ010000013">
    <property type="protein sequence ID" value="KAL3667849.1"/>
    <property type="molecule type" value="Genomic_DNA"/>
</dbReference>
<feature type="region of interest" description="Disordered" evidence="1">
    <location>
        <begin position="42"/>
        <end position="62"/>
    </location>
</feature>
<dbReference type="Proteomes" id="UP001632037">
    <property type="component" value="Unassembled WGS sequence"/>
</dbReference>
<comment type="caution">
    <text evidence="2">The sequence shown here is derived from an EMBL/GenBank/DDBJ whole genome shotgun (WGS) entry which is preliminary data.</text>
</comment>
<feature type="region of interest" description="Disordered" evidence="1">
    <location>
        <begin position="285"/>
        <end position="323"/>
    </location>
</feature>
<accession>A0ABD3FS97</accession>
<evidence type="ECO:0000313" key="2">
    <source>
        <dbReference type="EMBL" id="KAL3667849.1"/>
    </source>
</evidence>
<feature type="region of interest" description="Disordered" evidence="1">
    <location>
        <begin position="1"/>
        <end position="20"/>
    </location>
</feature>
<feature type="compositionally biased region" description="Polar residues" evidence="1">
    <location>
        <begin position="1"/>
        <end position="11"/>
    </location>
</feature>